<dbReference type="EMBL" id="MPUH01000062">
    <property type="protein sequence ID" value="OMJ92384.1"/>
    <property type="molecule type" value="Genomic_DNA"/>
</dbReference>
<feature type="transmembrane region" description="Helical" evidence="5">
    <location>
        <begin position="118"/>
        <end position="139"/>
    </location>
</feature>
<dbReference type="InterPro" id="IPR018422">
    <property type="entry name" value="Cation/H_exchanger_CPA1"/>
</dbReference>
<evidence type="ECO:0000313" key="6">
    <source>
        <dbReference type="EMBL" id="OMJ92384.1"/>
    </source>
</evidence>
<dbReference type="Proteomes" id="UP000187209">
    <property type="component" value="Unassembled WGS sequence"/>
</dbReference>
<evidence type="ECO:0000256" key="1">
    <source>
        <dbReference type="ARBA" id="ARBA00004651"/>
    </source>
</evidence>
<evidence type="ECO:0008006" key="8">
    <source>
        <dbReference type="Google" id="ProtNLM"/>
    </source>
</evidence>
<proteinExistence type="predicted"/>
<accession>A0A1R2CTP1</accession>
<feature type="transmembrane region" description="Helical" evidence="5">
    <location>
        <begin position="289"/>
        <end position="315"/>
    </location>
</feature>
<protein>
    <recommendedName>
        <fullName evidence="8">Cation/H+ exchanger domain-containing protein</fullName>
    </recommendedName>
</protein>
<feature type="transmembrane region" description="Helical" evidence="5">
    <location>
        <begin position="36"/>
        <end position="55"/>
    </location>
</feature>
<reference evidence="6 7" key="1">
    <citation type="submission" date="2016-11" db="EMBL/GenBank/DDBJ databases">
        <title>The macronuclear genome of Stentor coeruleus: a giant cell with tiny introns.</title>
        <authorList>
            <person name="Slabodnick M."/>
            <person name="Ruby J.G."/>
            <person name="Reiff S.B."/>
            <person name="Swart E.C."/>
            <person name="Gosai S."/>
            <person name="Prabakaran S."/>
            <person name="Witkowska E."/>
            <person name="Larue G.E."/>
            <person name="Fisher S."/>
            <person name="Freeman R.M."/>
            <person name="Gunawardena J."/>
            <person name="Chu W."/>
            <person name="Stover N.A."/>
            <person name="Gregory B.D."/>
            <person name="Nowacki M."/>
            <person name="Derisi J."/>
            <person name="Roy S.W."/>
            <person name="Marshall W.F."/>
            <person name="Sood P."/>
        </authorList>
    </citation>
    <scope>NUCLEOTIDE SEQUENCE [LARGE SCALE GENOMIC DNA]</scope>
    <source>
        <strain evidence="6">WM001</strain>
    </source>
</reference>
<keyword evidence="5" id="KW-0472">Membrane</keyword>
<sequence length="467" mass="51033">MGLSLDFTIASLCVFCALILGTITRDHGIHFIQEKFYGLVIGLVIGGILYLFGVIEIVTGASQHLPILIIPYLLEKTFDMPKAYVFNRIGSIFLLSIVGGLLSVILASISIFSLSPLLGFSISTSTAAQLIIILMLPGGELGIEKENSQSILLHLSISSICFMYPLFNALTNGAISFVREWSLGLVFGIAIGAIGSLLFRLTFYSKLWSIFEVSSCLLVSCVAYQVSFELGGSPEIALVLCSIVLSKYAFIAEVSQLARTSLLSSFAGICEILGQLWIGASIWGQPYSLSFLFILPIMIASSCICNLFCMGLGYACKLKSIKLKDCLFAPVAGFRSLPTICLISLLPTIHLGSIVICCIILDFFGILVSWFLGESKDESSYLISSNPCSKLKNIIQGLEENYILPIFIKESNENVILSPKFNENSQRFDTGIQVRQEPKDETSRELQALNLNLNLTEIELQGGLQLK</sequence>
<feature type="transmembrane region" description="Helical" evidence="5">
    <location>
        <begin position="327"/>
        <end position="346"/>
    </location>
</feature>
<feature type="transmembrane region" description="Helical" evidence="5">
    <location>
        <begin position="262"/>
        <end position="283"/>
    </location>
</feature>
<feature type="transmembrane region" description="Helical" evidence="5">
    <location>
        <begin position="232"/>
        <end position="250"/>
    </location>
</feature>
<keyword evidence="4" id="KW-0406">Ion transport</keyword>
<dbReference type="PANTHER" id="PTHR10110:SF86">
    <property type="entry name" value="SODIUM_HYDROGEN EXCHANGER 7"/>
    <property type="match status" value="1"/>
</dbReference>
<evidence type="ECO:0000313" key="7">
    <source>
        <dbReference type="Proteomes" id="UP000187209"/>
    </source>
</evidence>
<keyword evidence="5" id="KW-1133">Transmembrane helix</keyword>
<feature type="transmembrane region" description="Helical" evidence="5">
    <location>
        <begin position="181"/>
        <end position="200"/>
    </location>
</feature>
<organism evidence="6 7">
    <name type="scientific">Stentor coeruleus</name>
    <dbReference type="NCBI Taxonomy" id="5963"/>
    <lineage>
        <taxon>Eukaryota</taxon>
        <taxon>Sar</taxon>
        <taxon>Alveolata</taxon>
        <taxon>Ciliophora</taxon>
        <taxon>Postciliodesmatophora</taxon>
        <taxon>Heterotrichea</taxon>
        <taxon>Heterotrichida</taxon>
        <taxon>Stentoridae</taxon>
        <taxon>Stentor</taxon>
    </lineage>
</organism>
<name>A0A1R2CTP1_9CILI</name>
<comment type="subcellular location">
    <subcellularLocation>
        <location evidence="1">Cell membrane</location>
        <topology evidence="1">Multi-pass membrane protein</topology>
    </subcellularLocation>
</comment>
<dbReference type="OrthoDB" id="326372at2759"/>
<evidence type="ECO:0000256" key="3">
    <source>
        <dbReference type="ARBA" id="ARBA00022475"/>
    </source>
</evidence>
<keyword evidence="7" id="KW-1185">Reference proteome</keyword>
<dbReference type="GO" id="GO:0015385">
    <property type="term" value="F:sodium:proton antiporter activity"/>
    <property type="evidence" value="ECO:0007669"/>
    <property type="project" value="InterPro"/>
</dbReference>
<dbReference type="PANTHER" id="PTHR10110">
    <property type="entry name" value="SODIUM/HYDROGEN EXCHANGER"/>
    <property type="match status" value="1"/>
</dbReference>
<feature type="transmembrane region" description="Helical" evidence="5">
    <location>
        <begin position="151"/>
        <end position="175"/>
    </location>
</feature>
<keyword evidence="3" id="KW-1003">Cell membrane</keyword>
<dbReference type="GO" id="GO:0051453">
    <property type="term" value="P:regulation of intracellular pH"/>
    <property type="evidence" value="ECO:0007669"/>
    <property type="project" value="TreeGrafter"/>
</dbReference>
<evidence type="ECO:0000256" key="4">
    <source>
        <dbReference type="ARBA" id="ARBA00023065"/>
    </source>
</evidence>
<gene>
    <name evidence="6" type="ORF">SteCoe_4825</name>
</gene>
<dbReference type="GO" id="GO:0005886">
    <property type="term" value="C:plasma membrane"/>
    <property type="evidence" value="ECO:0007669"/>
    <property type="project" value="UniProtKB-SubCell"/>
</dbReference>
<keyword evidence="2" id="KW-0813">Transport</keyword>
<feature type="transmembrane region" description="Helical" evidence="5">
    <location>
        <begin position="352"/>
        <end position="372"/>
    </location>
</feature>
<feature type="transmembrane region" description="Helical" evidence="5">
    <location>
        <begin position="6"/>
        <end position="24"/>
    </location>
</feature>
<dbReference type="GO" id="GO:0015386">
    <property type="term" value="F:potassium:proton antiporter activity"/>
    <property type="evidence" value="ECO:0007669"/>
    <property type="project" value="TreeGrafter"/>
</dbReference>
<comment type="caution">
    <text evidence="6">The sequence shown here is derived from an EMBL/GenBank/DDBJ whole genome shotgun (WGS) entry which is preliminary data.</text>
</comment>
<feature type="transmembrane region" description="Helical" evidence="5">
    <location>
        <begin position="90"/>
        <end position="112"/>
    </location>
</feature>
<dbReference type="AlphaFoldDB" id="A0A1R2CTP1"/>
<evidence type="ECO:0000256" key="5">
    <source>
        <dbReference type="SAM" id="Phobius"/>
    </source>
</evidence>
<keyword evidence="5" id="KW-0812">Transmembrane</keyword>
<dbReference type="GO" id="GO:0098719">
    <property type="term" value="P:sodium ion import across plasma membrane"/>
    <property type="evidence" value="ECO:0007669"/>
    <property type="project" value="TreeGrafter"/>
</dbReference>
<evidence type="ECO:0000256" key="2">
    <source>
        <dbReference type="ARBA" id="ARBA00022448"/>
    </source>
</evidence>